<proteinExistence type="predicted"/>
<name>A0ABW2XWB1_9ACTN</name>
<keyword evidence="5" id="KW-1185">Reference proteome</keyword>
<evidence type="ECO:0000256" key="1">
    <source>
        <dbReference type="ARBA" id="ARBA00022603"/>
    </source>
</evidence>
<dbReference type="Pfam" id="PF13649">
    <property type="entry name" value="Methyltransf_25"/>
    <property type="match status" value="1"/>
</dbReference>
<dbReference type="Proteomes" id="UP001597063">
    <property type="component" value="Unassembled WGS sequence"/>
</dbReference>
<dbReference type="Gene3D" id="3.40.50.150">
    <property type="entry name" value="Vaccinia Virus protein VP39"/>
    <property type="match status" value="1"/>
</dbReference>
<accession>A0ABW2XWB1</accession>
<keyword evidence="2 4" id="KW-0808">Transferase</keyword>
<dbReference type="EMBL" id="JBHTGP010000018">
    <property type="protein sequence ID" value="MFD0690676.1"/>
    <property type="molecule type" value="Genomic_DNA"/>
</dbReference>
<dbReference type="CDD" id="cd02440">
    <property type="entry name" value="AdoMet_MTases"/>
    <property type="match status" value="1"/>
</dbReference>
<dbReference type="GO" id="GO:0008168">
    <property type="term" value="F:methyltransferase activity"/>
    <property type="evidence" value="ECO:0007669"/>
    <property type="project" value="UniProtKB-KW"/>
</dbReference>
<dbReference type="EC" id="2.1.1.-" evidence="4"/>
<feature type="domain" description="Methyltransferase" evidence="3">
    <location>
        <begin position="49"/>
        <end position="144"/>
    </location>
</feature>
<dbReference type="PANTHER" id="PTHR43861">
    <property type="entry name" value="TRANS-ACONITATE 2-METHYLTRANSFERASE-RELATED"/>
    <property type="match status" value="1"/>
</dbReference>
<evidence type="ECO:0000313" key="4">
    <source>
        <dbReference type="EMBL" id="MFD0690676.1"/>
    </source>
</evidence>
<evidence type="ECO:0000259" key="3">
    <source>
        <dbReference type="Pfam" id="PF13649"/>
    </source>
</evidence>
<reference evidence="5" key="1">
    <citation type="journal article" date="2019" name="Int. J. Syst. Evol. Microbiol.">
        <title>The Global Catalogue of Microorganisms (GCM) 10K type strain sequencing project: providing services to taxonomists for standard genome sequencing and annotation.</title>
        <authorList>
            <consortium name="The Broad Institute Genomics Platform"/>
            <consortium name="The Broad Institute Genome Sequencing Center for Infectious Disease"/>
            <person name="Wu L."/>
            <person name="Ma J."/>
        </authorList>
    </citation>
    <scope>NUCLEOTIDE SEQUENCE [LARGE SCALE GENOMIC DNA]</scope>
    <source>
        <strain evidence="5">JCM 9371</strain>
    </source>
</reference>
<keyword evidence="1 4" id="KW-0489">Methyltransferase</keyword>
<organism evidence="4 5">
    <name type="scientific">Actinomadura fibrosa</name>
    <dbReference type="NCBI Taxonomy" id="111802"/>
    <lineage>
        <taxon>Bacteria</taxon>
        <taxon>Bacillati</taxon>
        <taxon>Actinomycetota</taxon>
        <taxon>Actinomycetes</taxon>
        <taxon>Streptosporangiales</taxon>
        <taxon>Thermomonosporaceae</taxon>
        <taxon>Actinomadura</taxon>
    </lineage>
</organism>
<evidence type="ECO:0000256" key="2">
    <source>
        <dbReference type="ARBA" id="ARBA00022679"/>
    </source>
</evidence>
<dbReference type="InterPro" id="IPR029063">
    <property type="entry name" value="SAM-dependent_MTases_sf"/>
</dbReference>
<dbReference type="InterPro" id="IPR041698">
    <property type="entry name" value="Methyltransf_25"/>
</dbReference>
<evidence type="ECO:0000313" key="5">
    <source>
        <dbReference type="Proteomes" id="UP001597063"/>
    </source>
</evidence>
<dbReference type="SUPFAM" id="SSF53335">
    <property type="entry name" value="S-adenosyl-L-methionine-dependent methyltransferases"/>
    <property type="match status" value="1"/>
</dbReference>
<sequence length="239" mass="26254">MDQDESVPHQYAAIAARSEQVDRVVGPYQEQVEFPSLLRALGPVADASVLDLGCGWGSFSRLLRRHGASRVLGVDSCAEMIELALRRERDEPTGVRYRVHDIATMPVLGAFDIVIAANVLHYARHRDALARMGERAFANLAPGGRLFALVGNPDALPETRQLNGFVLHRPVRPPDGFPFTISVPTAPPSRLAVHYWSRRAYEDVLNGCGFADLTWEPMVGLPGDGPDQPVNLLMSARRP</sequence>
<protein>
    <submittedName>
        <fullName evidence="4">Class I SAM-dependent methyltransferase</fullName>
        <ecNumber evidence="4">2.1.1.-</ecNumber>
    </submittedName>
</protein>
<gene>
    <name evidence="4" type="ORF">ACFQZM_39735</name>
</gene>
<comment type="caution">
    <text evidence="4">The sequence shown here is derived from an EMBL/GenBank/DDBJ whole genome shotgun (WGS) entry which is preliminary data.</text>
</comment>
<dbReference type="RefSeq" id="WP_242619784.1">
    <property type="nucleotide sequence ID" value="NZ_CAACUY010000311.1"/>
</dbReference>
<dbReference type="GO" id="GO:0032259">
    <property type="term" value="P:methylation"/>
    <property type="evidence" value="ECO:0007669"/>
    <property type="project" value="UniProtKB-KW"/>
</dbReference>
<dbReference type="PANTHER" id="PTHR43861:SF1">
    <property type="entry name" value="TRANS-ACONITATE 2-METHYLTRANSFERASE"/>
    <property type="match status" value="1"/>
</dbReference>